<dbReference type="PANTHER" id="PTHR30363:SF44">
    <property type="entry name" value="AGA OPERON TRANSCRIPTIONAL REPRESSOR-RELATED"/>
    <property type="match status" value="1"/>
</dbReference>
<evidence type="ECO:0000256" key="1">
    <source>
        <dbReference type="ARBA" id="ARBA00023015"/>
    </source>
</evidence>
<dbReference type="AlphaFoldDB" id="A0A0D6Z4F0"/>
<keyword evidence="3" id="KW-0804">Transcription</keyword>
<dbReference type="GO" id="GO:0003700">
    <property type="term" value="F:DNA-binding transcription factor activity"/>
    <property type="evidence" value="ECO:0007669"/>
    <property type="project" value="InterPro"/>
</dbReference>
<dbReference type="PANTHER" id="PTHR30363">
    <property type="entry name" value="HTH-TYPE TRANSCRIPTIONAL REGULATOR SRLR-RELATED"/>
    <property type="match status" value="1"/>
</dbReference>
<dbReference type="OrthoDB" id="9797223at2"/>
<dbReference type="Pfam" id="PF08220">
    <property type="entry name" value="HTH_DeoR"/>
    <property type="match status" value="1"/>
</dbReference>
<dbReference type="InterPro" id="IPR050313">
    <property type="entry name" value="Carb_Metab_HTH_regulators"/>
</dbReference>
<dbReference type="InterPro" id="IPR018356">
    <property type="entry name" value="Tscrpt_reg_HTH_DeoR_CS"/>
</dbReference>
<evidence type="ECO:0000259" key="4">
    <source>
        <dbReference type="PROSITE" id="PS51000"/>
    </source>
</evidence>
<dbReference type="PRINTS" id="PR00037">
    <property type="entry name" value="HTHLACR"/>
</dbReference>
<dbReference type="PATRIC" id="fig|285983.3.peg.3166"/>
<evidence type="ECO:0000313" key="6">
    <source>
        <dbReference type="Proteomes" id="UP000032512"/>
    </source>
</evidence>
<name>A0A0D6Z4F0_9BACI</name>
<dbReference type="PROSITE" id="PS51000">
    <property type="entry name" value="HTH_DEOR_2"/>
    <property type="match status" value="1"/>
</dbReference>
<dbReference type="InterPro" id="IPR037171">
    <property type="entry name" value="NagB/RpiA_transferase-like"/>
</dbReference>
<dbReference type="Gene3D" id="1.10.10.10">
    <property type="entry name" value="Winged helix-like DNA-binding domain superfamily/Winged helix DNA-binding domain"/>
    <property type="match status" value="1"/>
</dbReference>
<gene>
    <name evidence="5" type="ORF">UB32_18385</name>
</gene>
<dbReference type="InterPro" id="IPR036388">
    <property type="entry name" value="WH-like_DNA-bd_sf"/>
</dbReference>
<keyword evidence="6" id="KW-1185">Reference proteome</keyword>
<evidence type="ECO:0000256" key="2">
    <source>
        <dbReference type="ARBA" id="ARBA00023125"/>
    </source>
</evidence>
<keyword evidence="2" id="KW-0238">DNA-binding</keyword>
<dbReference type="Pfam" id="PF00455">
    <property type="entry name" value="DeoRC"/>
    <property type="match status" value="1"/>
</dbReference>
<dbReference type="SUPFAM" id="SSF46785">
    <property type="entry name" value="Winged helix' DNA-binding domain"/>
    <property type="match status" value="1"/>
</dbReference>
<dbReference type="SMART" id="SM01134">
    <property type="entry name" value="DeoRC"/>
    <property type="match status" value="1"/>
</dbReference>
<evidence type="ECO:0000256" key="3">
    <source>
        <dbReference type="ARBA" id="ARBA00023163"/>
    </source>
</evidence>
<sequence length="254" mass="28485">MFVQERHEAILDLLKENRSLKVSDLVSRFKVSIETVRRDLEFLEKEGHLKRVHGGAVLDEVKSQELTFSVRETKNIYEKKEIAEIASRFVKEGQSIALDVSTTNTEFTKVLKTKFERLTVVTNSLPIAVELSDMPHYTIILAGGVLRNQELCTVGEMAESFISQFHVDTFFMSTSGISVTEGLTDYGIGEVQLKKRMLKSAQQCIVLADSSKFDVVSLLKVCDLNNIDGIVTDSQLKPAIAAKYRNIGIEITNH</sequence>
<accession>A0A0D6Z4F0</accession>
<dbReference type="SMART" id="SM00420">
    <property type="entry name" value="HTH_DEOR"/>
    <property type="match status" value="1"/>
</dbReference>
<dbReference type="EMBL" id="JXIQ01000194">
    <property type="protein sequence ID" value="KIY20589.1"/>
    <property type="molecule type" value="Genomic_DNA"/>
</dbReference>
<organism evidence="5 6">
    <name type="scientific">Mesobacillus subterraneus</name>
    <dbReference type="NCBI Taxonomy" id="285983"/>
    <lineage>
        <taxon>Bacteria</taxon>
        <taxon>Bacillati</taxon>
        <taxon>Bacillota</taxon>
        <taxon>Bacilli</taxon>
        <taxon>Bacillales</taxon>
        <taxon>Bacillaceae</taxon>
        <taxon>Mesobacillus</taxon>
    </lineage>
</organism>
<dbReference type="Proteomes" id="UP000032512">
    <property type="component" value="Unassembled WGS sequence"/>
</dbReference>
<dbReference type="InterPro" id="IPR014036">
    <property type="entry name" value="DeoR-like_C"/>
</dbReference>
<dbReference type="InterPro" id="IPR036390">
    <property type="entry name" value="WH_DNA-bd_sf"/>
</dbReference>
<dbReference type="SUPFAM" id="SSF100950">
    <property type="entry name" value="NagB/RpiA/CoA transferase-like"/>
    <property type="match status" value="1"/>
</dbReference>
<evidence type="ECO:0000313" key="5">
    <source>
        <dbReference type="EMBL" id="KIY20589.1"/>
    </source>
</evidence>
<dbReference type="InterPro" id="IPR001034">
    <property type="entry name" value="DeoR_HTH"/>
</dbReference>
<reference evidence="5 6" key="1">
    <citation type="submission" date="2015-01" db="EMBL/GenBank/DDBJ databases">
        <title>Draft genome sequences of the supercritical CO2 tolerant bacteria Bacillus subterraneus MITOT1 and Bacillus cereus MIT0214.</title>
        <authorList>
            <person name="Peet K.C."/>
            <person name="Thompson J.R."/>
        </authorList>
    </citation>
    <scope>NUCLEOTIDE SEQUENCE [LARGE SCALE GENOMIC DNA]</scope>
    <source>
        <strain evidence="5 6">MITOT1</strain>
    </source>
</reference>
<comment type="caution">
    <text evidence="5">The sequence shown here is derived from an EMBL/GenBank/DDBJ whole genome shotgun (WGS) entry which is preliminary data.</text>
</comment>
<feature type="domain" description="HTH deoR-type" evidence="4">
    <location>
        <begin position="3"/>
        <end position="58"/>
    </location>
</feature>
<keyword evidence="1" id="KW-0805">Transcription regulation</keyword>
<proteinExistence type="predicted"/>
<dbReference type="Gene3D" id="3.40.50.1360">
    <property type="match status" value="1"/>
</dbReference>
<dbReference type="GO" id="GO:0003677">
    <property type="term" value="F:DNA binding"/>
    <property type="evidence" value="ECO:0007669"/>
    <property type="project" value="UniProtKB-KW"/>
</dbReference>
<protein>
    <submittedName>
        <fullName evidence="5">DeoR faimly transcriptional regulator</fullName>
    </submittedName>
</protein>
<dbReference type="PROSITE" id="PS00894">
    <property type="entry name" value="HTH_DEOR_1"/>
    <property type="match status" value="1"/>
</dbReference>